<dbReference type="InterPro" id="IPR008844">
    <property type="entry name" value="Spore_GerAC-like"/>
</dbReference>
<dbReference type="Proteomes" id="UP001355653">
    <property type="component" value="Unassembled WGS sequence"/>
</dbReference>
<reference evidence="10 11" key="1">
    <citation type="submission" date="2023-03" db="EMBL/GenBank/DDBJ databases">
        <title>Bacillus Genome Sequencing.</title>
        <authorList>
            <person name="Dunlap C."/>
        </authorList>
    </citation>
    <scope>NUCLEOTIDE SEQUENCE [LARGE SCALE GENOMIC DNA]</scope>
    <source>
        <strain evidence="10 11">NRS-1351</strain>
    </source>
</reference>
<gene>
    <name evidence="10" type="ORF">P5G65_34285</name>
</gene>
<dbReference type="NCBIfam" id="TIGR02887">
    <property type="entry name" value="spore_ger_x_C"/>
    <property type="match status" value="1"/>
</dbReference>
<accession>A0ABU6DMF7</accession>
<dbReference type="PANTHER" id="PTHR35789">
    <property type="entry name" value="SPORE GERMINATION PROTEIN B3"/>
    <property type="match status" value="1"/>
</dbReference>
<evidence type="ECO:0000256" key="5">
    <source>
        <dbReference type="ARBA" id="ARBA00023136"/>
    </source>
</evidence>
<evidence type="ECO:0000256" key="2">
    <source>
        <dbReference type="ARBA" id="ARBA00007886"/>
    </source>
</evidence>
<keyword evidence="3" id="KW-0309">Germination</keyword>
<evidence type="ECO:0000256" key="3">
    <source>
        <dbReference type="ARBA" id="ARBA00022544"/>
    </source>
</evidence>
<dbReference type="Gene3D" id="3.30.300.210">
    <property type="entry name" value="Nutrient germinant receptor protein C, domain 3"/>
    <property type="match status" value="1"/>
</dbReference>
<comment type="similarity">
    <text evidence="2">Belongs to the GerABKC lipoprotein family.</text>
</comment>
<keyword evidence="7" id="KW-0449">Lipoprotein</keyword>
<dbReference type="Pfam" id="PF05504">
    <property type="entry name" value="Spore_GerAC"/>
    <property type="match status" value="1"/>
</dbReference>
<keyword evidence="5" id="KW-0472">Membrane</keyword>
<feature type="domain" description="Spore germination protein N-terminal" evidence="9">
    <location>
        <begin position="26"/>
        <end position="198"/>
    </location>
</feature>
<name>A0ABU6DMF7_9BACL</name>
<feature type="domain" description="Spore germination GerAC-like C-terminal" evidence="8">
    <location>
        <begin position="228"/>
        <end position="392"/>
    </location>
</feature>
<dbReference type="EMBL" id="JAROBY010000096">
    <property type="protein sequence ID" value="MEB4798971.1"/>
    <property type="molecule type" value="Genomic_DNA"/>
</dbReference>
<keyword evidence="6" id="KW-0564">Palmitate</keyword>
<evidence type="ECO:0000259" key="9">
    <source>
        <dbReference type="Pfam" id="PF25198"/>
    </source>
</evidence>
<dbReference type="InterPro" id="IPR057336">
    <property type="entry name" value="GerAC_N"/>
</dbReference>
<organism evidence="10 11">
    <name type="scientific">Paenibacillus chondroitinus</name>
    <dbReference type="NCBI Taxonomy" id="59842"/>
    <lineage>
        <taxon>Bacteria</taxon>
        <taxon>Bacillati</taxon>
        <taxon>Bacillota</taxon>
        <taxon>Bacilli</taxon>
        <taxon>Bacillales</taxon>
        <taxon>Paenibacillaceae</taxon>
        <taxon>Paenibacillus</taxon>
    </lineage>
</organism>
<dbReference type="Gene3D" id="6.20.190.10">
    <property type="entry name" value="Nutrient germinant receptor protein C, domain 1"/>
    <property type="match status" value="1"/>
</dbReference>
<dbReference type="InterPro" id="IPR046953">
    <property type="entry name" value="Spore_GerAC-like_C"/>
</dbReference>
<evidence type="ECO:0000313" key="10">
    <source>
        <dbReference type="EMBL" id="MEB4798971.1"/>
    </source>
</evidence>
<proteinExistence type="inferred from homology"/>
<evidence type="ECO:0000256" key="4">
    <source>
        <dbReference type="ARBA" id="ARBA00022729"/>
    </source>
</evidence>
<dbReference type="RefSeq" id="WP_127455521.1">
    <property type="nucleotide sequence ID" value="NZ_JAROBY010000096.1"/>
</dbReference>
<dbReference type="PANTHER" id="PTHR35789:SF1">
    <property type="entry name" value="SPORE GERMINATION PROTEIN B3"/>
    <property type="match status" value="1"/>
</dbReference>
<comment type="subcellular location">
    <subcellularLocation>
        <location evidence="1">Membrane</location>
        <topology evidence="1">Lipid-anchor</topology>
    </subcellularLocation>
</comment>
<keyword evidence="4" id="KW-0732">Signal</keyword>
<dbReference type="Pfam" id="PF25198">
    <property type="entry name" value="Spore_GerAC_N"/>
    <property type="match status" value="1"/>
</dbReference>
<evidence type="ECO:0000259" key="8">
    <source>
        <dbReference type="Pfam" id="PF05504"/>
    </source>
</evidence>
<evidence type="ECO:0000256" key="6">
    <source>
        <dbReference type="ARBA" id="ARBA00023139"/>
    </source>
</evidence>
<comment type="caution">
    <text evidence="10">The sequence shown here is derived from an EMBL/GenBank/DDBJ whole genome shotgun (WGS) entry which is preliminary data.</text>
</comment>
<evidence type="ECO:0000256" key="1">
    <source>
        <dbReference type="ARBA" id="ARBA00004635"/>
    </source>
</evidence>
<sequence length="407" mass="45190">MRTKRRVVLTGLISFVICCLCTSCWDRTELNKIAITAATAVDWEDDHWKVSYQVVIPQSISSTGGMAIQQAPVLVFSTNGDSIQSAVQRASLEMPRTMFFAHNRVVVIGESAARKGISPIIDVYLRSANSRETVSLLVSRDEGRKILEQILPLEKIPGAALRNMVLNEDKTDGNLKQVMLYQLAMRMASDSGYSTIPEVFISGQGVESTSIENLKGTNFDTKLKMGRIGVFQKDKLVGWMTGHEGYGLSWLKGEISQTTLFFGCTEKSEKSRSAIRITKASTKLTPVNIQGKWVIQAAVKASGQLLENGCLIDASKPEGSREMEKLIGETISELMSISLRKAQSMKADVLGFAGLIHRKDPKAWEKLKPDWEEYFAQIQMESSFQIDIENIGMNSKSVKQLIENDNH</sequence>
<protein>
    <submittedName>
        <fullName evidence="10">Ger(X)C family spore germination protein</fullName>
    </submittedName>
</protein>
<keyword evidence="11" id="KW-1185">Reference proteome</keyword>
<dbReference type="InterPro" id="IPR038501">
    <property type="entry name" value="Spore_GerAC_C_sf"/>
</dbReference>
<evidence type="ECO:0000313" key="11">
    <source>
        <dbReference type="Proteomes" id="UP001355653"/>
    </source>
</evidence>
<evidence type="ECO:0000256" key="7">
    <source>
        <dbReference type="ARBA" id="ARBA00023288"/>
    </source>
</evidence>